<dbReference type="Gene3D" id="3.90.220.20">
    <property type="entry name" value="DNA methylase specificity domains"/>
    <property type="match status" value="2"/>
</dbReference>
<accession>A0ABP8WRV1</accession>
<dbReference type="GO" id="GO:0004519">
    <property type="term" value="F:endonuclease activity"/>
    <property type="evidence" value="ECO:0007669"/>
    <property type="project" value="UniProtKB-KW"/>
</dbReference>
<comment type="caution">
    <text evidence="5">The sequence shown here is derived from an EMBL/GenBank/DDBJ whole genome shotgun (WGS) entry which is preliminary data.</text>
</comment>
<comment type="similarity">
    <text evidence="1">Belongs to the type-I restriction system S methylase family.</text>
</comment>
<evidence type="ECO:0000256" key="3">
    <source>
        <dbReference type="ARBA" id="ARBA00023125"/>
    </source>
</evidence>
<name>A0ABP8WRV1_9MICO</name>
<dbReference type="PANTHER" id="PTHR30408">
    <property type="entry name" value="TYPE-1 RESTRICTION ENZYME ECOKI SPECIFICITY PROTEIN"/>
    <property type="match status" value="1"/>
</dbReference>
<keyword evidence="5" id="KW-0540">Nuclease</keyword>
<keyword evidence="2" id="KW-0680">Restriction system</keyword>
<evidence type="ECO:0000256" key="1">
    <source>
        <dbReference type="ARBA" id="ARBA00010923"/>
    </source>
</evidence>
<protein>
    <submittedName>
        <fullName evidence="5">Restriction endonuclease subunit S</fullName>
    </submittedName>
</protein>
<dbReference type="PANTHER" id="PTHR30408:SF13">
    <property type="entry name" value="TYPE I RESTRICTION ENZYME HINDI SPECIFICITY SUBUNIT"/>
    <property type="match status" value="1"/>
</dbReference>
<keyword evidence="6" id="KW-1185">Reference proteome</keyword>
<evidence type="ECO:0000313" key="5">
    <source>
        <dbReference type="EMBL" id="GAA4693881.1"/>
    </source>
</evidence>
<dbReference type="EMBL" id="BAABHM010000006">
    <property type="protein sequence ID" value="GAA4693881.1"/>
    <property type="molecule type" value="Genomic_DNA"/>
</dbReference>
<evidence type="ECO:0000256" key="2">
    <source>
        <dbReference type="ARBA" id="ARBA00022747"/>
    </source>
</evidence>
<evidence type="ECO:0000259" key="4">
    <source>
        <dbReference type="Pfam" id="PF01420"/>
    </source>
</evidence>
<reference evidence="6" key="1">
    <citation type="journal article" date="2019" name="Int. J. Syst. Evol. Microbiol.">
        <title>The Global Catalogue of Microorganisms (GCM) 10K type strain sequencing project: providing services to taxonomists for standard genome sequencing and annotation.</title>
        <authorList>
            <consortium name="The Broad Institute Genomics Platform"/>
            <consortium name="The Broad Institute Genome Sequencing Center for Infectious Disease"/>
            <person name="Wu L."/>
            <person name="Ma J."/>
        </authorList>
    </citation>
    <scope>NUCLEOTIDE SEQUENCE [LARGE SCALE GENOMIC DNA]</scope>
    <source>
        <strain evidence="6">JCM 17975</strain>
    </source>
</reference>
<dbReference type="Pfam" id="PF01420">
    <property type="entry name" value="Methylase_S"/>
    <property type="match status" value="1"/>
</dbReference>
<gene>
    <name evidence="5" type="ORF">GCM10023198_11850</name>
</gene>
<keyword evidence="5" id="KW-0255">Endonuclease</keyword>
<proteinExistence type="inferred from homology"/>
<sequence length="408" mass="44637">MNQFVEYSLMDAVEAIVDNRGRSCPTVPSGIPLIATNCLKLGQREPVLENVRFVSQETYDSWFRAHPEPDDVLLVCKGNAGRVALVPDPVPFCIAQDMVALRANRETAIGRYLYYRLLCADVQASIVNMHVGTMIPHFKKGDFGRLRFSVHKSLDRQCAIADVLGAIDDKIAVNTKLATTADNYLSVLFEHALRDGGGEATLRDIAEVNPEKRSPSNGMLRYIDIASVGVGFFDFPKEMSWADAPGRARRGVRSGDIVWSTVRPNRRSHALILDGNPSLVASTGLAVIRSAEWPWVYEAMRRPEFTAYLEAVAEGSAYPAVRADKFLNAKLPVVDSAAREVFNELAAAVRSAVSLKMVENRRLAATRDALLPALMSGRLAVRDAEAAVERAVDSGAIEPEPVASGALW</sequence>
<keyword evidence="5" id="KW-0378">Hydrolase</keyword>
<feature type="domain" description="Type I restriction modification DNA specificity" evidence="4">
    <location>
        <begin position="70"/>
        <end position="177"/>
    </location>
</feature>
<dbReference type="SUPFAM" id="SSF116734">
    <property type="entry name" value="DNA methylase specificity domain"/>
    <property type="match status" value="2"/>
</dbReference>
<evidence type="ECO:0000313" key="6">
    <source>
        <dbReference type="Proteomes" id="UP001500843"/>
    </source>
</evidence>
<organism evidence="5 6">
    <name type="scientific">Promicromonospora umidemergens</name>
    <dbReference type="NCBI Taxonomy" id="629679"/>
    <lineage>
        <taxon>Bacteria</taxon>
        <taxon>Bacillati</taxon>
        <taxon>Actinomycetota</taxon>
        <taxon>Actinomycetes</taxon>
        <taxon>Micrococcales</taxon>
        <taxon>Promicromonosporaceae</taxon>
        <taxon>Promicromonospora</taxon>
    </lineage>
</organism>
<keyword evidence="3" id="KW-0238">DNA-binding</keyword>
<dbReference type="InterPro" id="IPR000055">
    <property type="entry name" value="Restrct_endonuc_typeI_TRD"/>
</dbReference>
<dbReference type="Proteomes" id="UP001500843">
    <property type="component" value="Unassembled WGS sequence"/>
</dbReference>
<dbReference type="InterPro" id="IPR052021">
    <property type="entry name" value="Type-I_RS_S_subunit"/>
</dbReference>
<dbReference type="InterPro" id="IPR044946">
    <property type="entry name" value="Restrct_endonuc_typeI_TRD_sf"/>
</dbReference>